<dbReference type="PANTHER" id="PTHR11243:SF38">
    <property type="entry name" value="GROWTH FACTOR RECEPTOR-BOUND PROTEIN 14-LIKE ISOFORM X1"/>
    <property type="match status" value="1"/>
</dbReference>
<feature type="domain" description="PH" evidence="5">
    <location>
        <begin position="190"/>
        <end position="298"/>
    </location>
</feature>
<evidence type="ECO:0000256" key="3">
    <source>
        <dbReference type="PROSITE-ProRule" id="PRU00191"/>
    </source>
</evidence>
<evidence type="ECO:0000313" key="7">
    <source>
        <dbReference type="Proteomes" id="UP000694941"/>
    </source>
</evidence>
<dbReference type="SMART" id="SM00252">
    <property type="entry name" value="SH2"/>
    <property type="match status" value="1"/>
</dbReference>
<dbReference type="Pfam" id="PF00017">
    <property type="entry name" value="SH2"/>
    <property type="match status" value="1"/>
</dbReference>
<dbReference type="GeneID" id="106462813"/>
<dbReference type="InterPro" id="IPR000159">
    <property type="entry name" value="RA_dom"/>
</dbReference>
<dbReference type="InterPro" id="IPR036860">
    <property type="entry name" value="SH2_dom_sf"/>
</dbReference>
<dbReference type="InterPro" id="IPR011993">
    <property type="entry name" value="PH-like_dom_sf"/>
</dbReference>
<accession>A0ABM1BAP5</accession>
<evidence type="ECO:0000259" key="6">
    <source>
        <dbReference type="PROSITE" id="PS50200"/>
    </source>
</evidence>
<dbReference type="Gene3D" id="3.30.505.10">
    <property type="entry name" value="SH2 domain"/>
    <property type="match status" value="1"/>
</dbReference>
<evidence type="ECO:0000256" key="2">
    <source>
        <dbReference type="ARBA" id="ARBA00022999"/>
    </source>
</evidence>
<dbReference type="SUPFAM" id="SSF54236">
    <property type="entry name" value="Ubiquitin-like"/>
    <property type="match status" value="1"/>
</dbReference>
<evidence type="ECO:0000313" key="8">
    <source>
        <dbReference type="RefSeq" id="XP_013778227.1"/>
    </source>
</evidence>
<keyword evidence="7" id="KW-1185">Reference proteome</keyword>
<gene>
    <name evidence="8" type="primary">LOC106462813</name>
</gene>
<dbReference type="PANTHER" id="PTHR11243">
    <property type="entry name" value="GROWTH FACTOR RECEPTOR-BOUND PROTEIN"/>
    <property type="match status" value="1"/>
</dbReference>
<sequence>MNCLHLTHTFLGTPTACTKFQKEYDLLMDSGIDSEYRCPLIPVTDNKTDHSCLKEVALNFYLEDGRHHHMVVEEGLRASDLCSLLTLKFNLVRSNTWTIVEQFRDLEIERALEDHEEVFQMYTASWNLSSCDRRFIVRQDFHKYQFFQNPESFYPLELVDLESQLDCPAKSTVVTKIIVIQNMLHLGNSMPVVQSFLWFKDSTLNSWRKYFFRIEDNILSFSLIPGRKDPKQMRSLLDLRNCDIFMPIEGKSNGSTTNFSFCLKPRSLERSITDLKWFCCGTEKGRKCWIVALRLAKFGKRLRENYSETKSRRYSVDNSPLYLNIGEHHGITFDSLSCKQIQVAMDFRRKSGHVVQNSVELKAVAAVETKNRKQEASIVQAVQPPIQPTLEFGVPNLQPWFYSGMTREVATQLLTKYRTVDGVFLVRESHQNPGRFVLSYVFNQKMHHTEIYPMEEKNQLCYTLDGGKTKFYDLLQLVEFYQLNLGCLPTKLKHFFVHKPKRKQSPF</sequence>
<organism evidence="7 8">
    <name type="scientific">Limulus polyphemus</name>
    <name type="common">Atlantic horseshoe crab</name>
    <dbReference type="NCBI Taxonomy" id="6850"/>
    <lineage>
        <taxon>Eukaryota</taxon>
        <taxon>Metazoa</taxon>
        <taxon>Ecdysozoa</taxon>
        <taxon>Arthropoda</taxon>
        <taxon>Chelicerata</taxon>
        <taxon>Merostomata</taxon>
        <taxon>Xiphosura</taxon>
        <taxon>Limulidae</taxon>
        <taxon>Limulus</taxon>
    </lineage>
</organism>
<dbReference type="InterPro" id="IPR000980">
    <property type="entry name" value="SH2"/>
</dbReference>
<dbReference type="SUPFAM" id="SSF55550">
    <property type="entry name" value="SH2 domain"/>
    <property type="match status" value="1"/>
</dbReference>
<protein>
    <submittedName>
        <fullName evidence="8">Growth factor receptor-bound protein 14-like isoform X1</fullName>
    </submittedName>
</protein>
<dbReference type="PRINTS" id="PR00401">
    <property type="entry name" value="SH2DOMAIN"/>
</dbReference>
<dbReference type="SMART" id="SM00233">
    <property type="entry name" value="PH"/>
    <property type="match status" value="1"/>
</dbReference>
<dbReference type="Gene3D" id="3.10.20.90">
    <property type="entry name" value="Phosphatidylinositol 3-kinase Catalytic Subunit, Chain A, domain 1"/>
    <property type="match status" value="1"/>
</dbReference>
<dbReference type="Proteomes" id="UP000694941">
    <property type="component" value="Unplaced"/>
</dbReference>
<dbReference type="Pfam" id="PF21989">
    <property type="entry name" value="RA_2"/>
    <property type="match status" value="1"/>
</dbReference>
<evidence type="ECO:0000259" key="5">
    <source>
        <dbReference type="PROSITE" id="PS50003"/>
    </source>
</evidence>
<dbReference type="PROSITE" id="PS50003">
    <property type="entry name" value="PH_DOMAIN"/>
    <property type="match status" value="1"/>
</dbReference>
<comment type="similarity">
    <text evidence="1">Belongs to the GRB7/10/14 family.</text>
</comment>
<evidence type="ECO:0000259" key="4">
    <source>
        <dbReference type="PROSITE" id="PS50001"/>
    </source>
</evidence>
<dbReference type="InterPro" id="IPR029071">
    <property type="entry name" value="Ubiquitin-like_domsf"/>
</dbReference>
<dbReference type="Pfam" id="PF00169">
    <property type="entry name" value="PH"/>
    <property type="match status" value="1"/>
</dbReference>
<feature type="domain" description="Ras-associating" evidence="6">
    <location>
        <begin position="72"/>
        <end position="142"/>
    </location>
</feature>
<dbReference type="SMART" id="SM00314">
    <property type="entry name" value="RA"/>
    <property type="match status" value="1"/>
</dbReference>
<dbReference type="RefSeq" id="XP_013778227.1">
    <property type="nucleotide sequence ID" value="XM_013922773.2"/>
</dbReference>
<evidence type="ECO:0000256" key="1">
    <source>
        <dbReference type="ARBA" id="ARBA00006708"/>
    </source>
</evidence>
<proteinExistence type="inferred from homology"/>
<name>A0ABM1BAP5_LIMPO</name>
<dbReference type="InterPro" id="IPR039664">
    <property type="entry name" value="GRB/APBB1IP"/>
</dbReference>
<keyword evidence="2 3" id="KW-0727">SH2 domain</keyword>
<dbReference type="PROSITE" id="PS50001">
    <property type="entry name" value="SH2"/>
    <property type="match status" value="1"/>
</dbReference>
<dbReference type="Gene3D" id="2.30.29.30">
    <property type="entry name" value="Pleckstrin-homology domain (PH domain)/Phosphotyrosine-binding domain (PTB)"/>
    <property type="match status" value="1"/>
</dbReference>
<reference evidence="8" key="1">
    <citation type="submission" date="2025-08" db="UniProtKB">
        <authorList>
            <consortium name="RefSeq"/>
        </authorList>
    </citation>
    <scope>IDENTIFICATION</scope>
    <source>
        <tissue evidence="8">Muscle</tissue>
    </source>
</reference>
<feature type="domain" description="SH2" evidence="4">
    <location>
        <begin position="400"/>
        <end position="496"/>
    </location>
</feature>
<dbReference type="PROSITE" id="PS50200">
    <property type="entry name" value="RA"/>
    <property type="match status" value="1"/>
</dbReference>
<dbReference type="InterPro" id="IPR001849">
    <property type="entry name" value="PH_domain"/>
</dbReference>
<dbReference type="SUPFAM" id="SSF50729">
    <property type="entry name" value="PH domain-like"/>
    <property type="match status" value="1"/>
</dbReference>